<evidence type="ECO:0000313" key="1">
    <source>
        <dbReference type="EMBL" id="RAO77315.1"/>
    </source>
</evidence>
<dbReference type="Pfam" id="PF04325">
    <property type="entry name" value="DUF465"/>
    <property type="match status" value="1"/>
</dbReference>
<dbReference type="EMBL" id="NFZS01000001">
    <property type="protein sequence ID" value="RAO77315.1"/>
    <property type="molecule type" value="Genomic_DNA"/>
</dbReference>
<proteinExistence type="predicted"/>
<accession>A0A328PA00</accession>
<dbReference type="InterPro" id="IPR038444">
    <property type="entry name" value="DUF465_sf"/>
</dbReference>
<dbReference type="Proteomes" id="UP000248926">
    <property type="component" value="Unassembled WGS sequence"/>
</dbReference>
<dbReference type="Gene3D" id="6.10.280.50">
    <property type="match status" value="1"/>
</dbReference>
<dbReference type="OrthoDB" id="5616367at2"/>
<reference evidence="1 2" key="1">
    <citation type="journal article" date="2018" name="Genet. Mol. Biol.">
        <title>The genome sequence of Dyella jiangningensis FCAV SCS01 from a lignocellulose-decomposing microbial consortium metagenome reveals potential for biotechnological applications.</title>
        <authorList>
            <person name="Desiderato J.G."/>
            <person name="Alvarenga D.O."/>
            <person name="Constancio M.T.L."/>
            <person name="Alves L.M.C."/>
            <person name="Varani A.M."/>
        </authorList>
    </citation>
    <scope>NUCLEOTIDE SEQUENCE [LARGE SCALE GENOMIC DNA]</scope>
    <source>
        <strain evidence="1 2">FCAV SCS01</strain>
    </source>
</reference>
<evidence type="ECO:0000313" key="2">
    <source>
        <dbReference type="Proteomes" id="UP000248926"/>
    </source>
</evidence>
<dbReference type="RefSeq" id="WP_111981367.1">
    <property type="nucleotide sequence ID" value="NZ_NFZS01000001.1"/>
</dbReference>
<dbReference type="AlphaFoldDB" id="A0A328PA00"/>
<evidence type="ECO:0008006" key="3">
    <source>
        <dbReference type="Google" id="ProtNLM"/>
    </source>
</evidence>
<dbReference type="InterPro" id="IPR007420">
    <property type="entry name" value="DUF465"/>
</dbReference>
<keyword evidence="2" id="KW-1185">Reference proteome</keyword>
<gene>
    <name evidence="1" type="ORF">CA260_05370</name>
</gene>
<comment type="caution">
    <text evidence="1">The sequence shown here is derived from an EMBL/GenBank/DDBJ whole genome shotgun (WGS) entry which is preliminary data.</text>
</comment>
<organism evidence="1 2">
    <name type="scientific">Dyella jiangningensis</name>
    <dbReference type="NCBI Taxonomy" id="1379159"/>
    <lineage>
        <taxon>Bacteria</taxon>
        <taxon>Pseudomonadati</taxon>
        <taxon>Pseudomonadota</taxon>
        <taxon>Gammaproteobacteria</taxon>
        <taxon>Lysobacterales</taxon>
        <taxon>Rhodanobacteraceae</taxon>
        <taxon>Dyella</taxon>
    </lineage>
</organism>
<name>A0A328PA00_9GAMM</name>
<protein>
    <recommendedName>
        <fullName evidence="3">DUF465 domain-containing protein</fullName>
    </recommendedName>
</protein>
<sequence length="72" mass="8405">MFPEFRDLITELKGRDPHFSRLFHRHNDLDQEIKNMEMGISPAGALAIEQLKKEKLLLKDQLYVILRRASAA</sequence>